<evidence type="ECO:0000313" key="2">
    <source>
        <dbReference type="Proteomes" id="UP000315388"/>
    </source>
</evidence>
<sequence>MGIKGSADLRQILQSVMCGLFGHKWGQRVHVGFTDDVLDRHIEICKRCKEIRES</sequence>
<reference evidence="1 2" key="1">
    <citation type="journal article" date="2003" name="Int. J. Syst. Evol. Microbiol.">
        <title>Towards a standardized format for the description of a novel species (of an established genus): Ochrobactrum gallinifaecis sp. nov.</title>
        <authorList>
            <person name="Kampfer P."/>
            <person name="Buczolits S."/>
            <person name="Albrecht A."/>
            <person name="Busse H.J."/>
            <person name="Stackebrandt E."/>
        </authorList>
    </citation>
    <scope>NUCLEOTIDE SEQUENCE [LARGE SCALE GENOMIC DNA]</scope>
    <source>
        <strain evidence="1 2">ISO 196</strain>
    </source>
</reference>
<dbReference type="InterPro" id="IPR012455">
    <property type="entry name" value="DUF1660"/>
</dbReference>
<gene>
    <name evidence="1" type="ORF">FHY56_04325</name>
</gene>
<name>A0A502BU75_9HYPH</name>
<comment type="caution">
    <text evidence="1">The sequence shown here is derived from an EMBL/GenBank/DDBJ whole genome shotgun (WGS) entry which is preliminary data.</text>
</comment>
<dbReference type="Pfam" id="PF07874">
    <property type="entry name" value="DUF1660"/>
    <property type="match status" value="1"/>
</dbReference>
<evidence type="ECO:0000313" key="1">
    <source>
        <dbReference type="EMBL" id="TPF76726.1"/>
    </source>
</evidence>
<accession>A0A502BU75</accession>
<proteinExistence type="predicted"/>
<protein>
    <submittedName>
        <fullName evidence="1">Uncharacterized protein</fullName>
    </submittedName>
</protein>
<dbReference type="RefSeq" id="WP_140903938.1">
    <property type="nucleotide sequence ID" value="NZ_JBHTMD010000020.1"/>
</dbReference>
<dbReference type="AlphaFoldDB" id="A0A502BU75"/>
<dbReference type="EMBL" id="VEWJ01000002">
    <property type="protein sequence ID" value="TPF76726.1"/>
    <property type="molecule type" value="Genomic_DNA"/>
</dbReference>
<dbReference type="Proteomes" id="UP000315388">
    <property type="component" value="Unassembled WGS sequence"/>
</dbReference>
<organism evidence="1 2">
    <name type="scientific">Brucella gallinifaecis</name>
    <dbReference type="NCBI Taxonomy" id="215590"/>
    <lineage>
        <taxon>Bacteria</taxon>
        <taxon>Pseudomonadati</taxon>
        <taxon>Pseudomonadota</taxon>
        <taxon>Alphaproteobacteria</taxon>
        <taxon>Hyphomicrobiales</taxon>
        <taxon>Brucellaceae</taxon>
        <taxon>Brucella/Ochrobactrum group</taxon>
        <taxon>Brucella</taxon>
    </lineage>
</organism>
<keyword evidence="2" id="KW-1185">Reference proteome</keyword>